<dbReference type="PANTHER" id="PTHR38465:SF2">
    <property type="entry name" value="HTH-TYPE TRANSCRIPTIONAL REGULATOR MMPR5"/>
    <property type="match status" value="1"/>
</dbReference>
<dbReference type="Gene3D" id="1.10.10.10">
    <property type="entry name" value="Winged helix-like DNA-binding domain superfamily/Winged helix DNA-binding domain"/>
    <property type="match status" value="1"/>
</dbReference>
<reference evidence="5 6" key="1">
    <citation type="submission" date="2019-07" db="EMBL/GenBank/DDBJ databases">
        <title>Full genome sequence of Humibacter sp. WJ7-1.</title>
        <authorList>
            <person name="Im W.-T."/>
        </authorList>
    </citation>
    <scope>NUCLEOTIDE SEQUENCE [LARGE SCALE GENOMIC DNA]</scope>
    <source>
        <strain evidence="5 6">WJ7-1</strain>
    </source>
</reference>
<dbReference type="Proteomes" id="UP000320216">
    <property type="component" value="Chromosome"/>
</dbReference>
<evidence type="ECO:0000256" key="3">
    <source>
        <dbReference type="ARBA" id="ARBA00023163"/>
    </source>
</evidence>
<organism evidence="5 6">
    <name type="scientific">Humibacter ginsenosidimutans</name>
    <dbReference type="NCBI Taxonomy" id="2599293"/>
    <lineage>
        <taxon>Bacteria</taxon>
        <taxon>Bacillati</taxon>
        <taxon>Actinomycetota</taxon>
        <taxon>Actinomycetes</taxon>
        <taxon>Micrococcales</taxon>
        <taxon>Microbacteriaceae</taxon>
        <taxon>Humibacter</taxon>
    </lineage>
</organism>
<accession>A0A5B8M7L5</accession>
<name>A0A5B8M7L5_9MICO</name>
<dbReference type="KEGG" id="huw:FPZ11_13230"/>
<evidence type="ECO:0000259" key="4">
    <source>
        <dbReference type="Pfam" id="PF12802"/>
    </source>
</evidence>
<feature type="domain" description="HTH marR-type" evidence="4">
    <location>
        <begin position="23"/>
        <end position="81"/>
    </location>
</feature>
<evidence type="ECO:0000256" key="1">
    <source>
        <dbReference type="ARBA" id="ARBA00023015"/>
    </source>
</evidence>
<keyword evidence="1" id="KW-0805">Transcription regulation</keyword>
<dbReference type="OrthoDB" id="67158at2"/>
<sequence>MARDEQEARAYVERTAAVLNGAGFPRMPSRVLMTLTAAETPLTAAELAERLHASAAAISGAVRYLQTLAMVNRVSQPGSRRDVYELPQNAWYAATMAEGRIYEAIITMSEAAVDAVGGAASQAGRRVQEMADFMRFVQRRMPELLEEWNVLRGAPGES</sequence>
<dbReference type="InterPro" id="IPR000835">
    <property type="entry name" value="HTH_MarR-typ"/>
</dbReference>
<dbReference type="GO" id="GO:0003677">
    <property type="term" value="F:DNA binding"/>
    <property type="evidence" value="ECO:0007669"/>
    <property type="project" value="UniProtKB-KW"/>
</dbReference>
<protein>
    <submittedName>
        <fullName evidence="5">MarR family transcriptional regulator</fullName>
    </submittedName>
</protein>
<keyword evidence="6" id="KW-1185">Reference proteome</keyword>
<dbReference type="RefSeq" id="WP_146321626.1">
    <property type="nucleotide sequence ID" value="NZ_CP042305.1"/>
</dbReference>
<keyword evidence="3" id="KW-0804">Transcription</keyword>
<dbReference type="InterPro" id="IPR036390">
    <property type="entry name" value="WH_DNA-bd_sf"/>
</dbReference>
<dbReference type="EMBL" id="CP042305">
    <property type="protein sequence ID" value="QDZ15592.1"/>
    <property type="molecule type" value="Genomic_DNA"/>
</dbReference>
<evidence type="ECO:0000256" key="2">
    <source>
        <dbReference type="ARBA" id="ARBA00023125"/>
    </source>
</evidence>
<dbReference type="GO" id="GO:0003700">
    <property type="term" value="F:DNA-binding transcription factor activity"/>
    <property type="evidence" value="ECO:0007669"/>
    <property type="project" value="InterPro"/>
</dbReference>
<dbReference type="Pfam" id="PF12802">
    <property type="entry name" value="MarR_2"/>
    <property type="match status" value="1"/>
</dbReference>
<dbReference type="PANTHER" id="PTHR38465">
    <property type="entry name" value="HTH-TYPE TRANSCRIPTIONAL REGULATOR MJ1563-RELATED"/>
    <property type="match status" value="1"/>
</dbReference>
<dbReference type="Gene3D" id="1.10.287.160">
    <property type="entry name" value="HR1 repeat"/>
    <property type="match status" value="1"/>
</dbReference>
<keyword evidence="2" id="KW-0238">DNA-binding</keyword>
<dbReference type="InterPro" id="IPR052362">
    <property type="entry name" value="HTH-GbsR_regulator"/>
</dbReference>
<dbReference type="InterPro" id="IPR036388">
    <property type="entry name" value="WH-like_DNA-bd_sf"/>
</dbReference>
<dbReference type="AlphaFoldDB" id="A0A5B8M7L5"/>
<proteinExistence type="predicted"/>
<dbReference type="SUPFAM" id="SSF46785">
    <property type="entry name" value="Winged helix' DNA-binding domain"/>
    <property type="match status" value="1"/>
</dbReference>
<gene>
    <name evidence="5" type="ORF">FPZ11_13230</name>
</gene>
<evidence type="ECO:0000313" key="6">
    <source>
        <dbReference type="Proteomes" id="UP000320216"/>
    </source>
</evidence>
<evidence type="ECO:0000313" key="5">
    <source>
        <dbReference type="EMBL" id="QDZ15592.1"/>
    </source>
</evidence>